<keyword evidence="1" id="KW-0433">Leucine-rich repeat</keyword>
<dbReference type="GeneID" id="113216239"/>
<sequence>MAACCPCAGGARAALVAATALALLLLVPVLAQYPDPEDETGPDVVGALASELVILERRVRALEQPVWMVSGAEDRWLQCCDGPCRCRPEMRSLSCWRHGLRQLPQLQRLPEDVRSIDLSVNRLSTLHKDAFRGLVHLTDLDLYDNELDFLPESLFESLDSLQHL</sequence>
<keyword evidence="4" id="KW-1185">Reference proteome</keyword>
<organism evidence="4 5">
    <name type="scientific">Frankliniella occidentalis</name>
    <name type="common">Western flower thrips</name>
    <name type="synonym">Euthrips occidentalis</name>
    <dbReference type="NCBI Taxonomy" id="133901"/>
    <lineage>
        <taxon>Eukaryota</taxon>
        <taxon>Metazoa</taxon>
        <taxon>Ecdysozoa</taxon>
        <taxon>Arthropoda</taxon>
        <taxon>Hexapoda</taxon>
        <taxon>Insecta</taxon>
        <taxon>Pterygota</taxon>
        <taxon>Neoptera</taxon>
        <taxon>Paraneoptera</taxon>
        <taxon>Thysanoptera</taxon>
        <taxon>Terebrantia</taxon>
        <taxon>Thripoidea</taxon>
        <taxon>Thripidae</taxon>
        <taxon>Frankliniella</taxon>
    </lineage>
</organism>
<evidence type="ECO:0000256" key="2">
    <source>
        <dbReference type="ARBA" id="ARBA00022737"/>
    </source>
</evidence>
<dbReference type="OrthoDB" id="2013775at2759"/>
<dbReference type="AlphaFoldDB" id="A0A9C6X7L8"/>
<name>A0A9C6X7L8_FRAOC</name>
<protein>
    <submittedName>
        <fullName evidence="5">Leucine-rich repeat and immunoglobulin-like domain-containing nogo receptor-interacting protein 2</fullName>
    </submittedName>
</protein>
<dbReference type="SMART" id="SM00369">
    <property type="entry name" value="LRR_TYP"/>
    <property type="match status" value="2"/>
</dbReference>
<dbReference type="GO" id="GO:0005886">
    <property type="term" value="C:plasma membrane"/>
    <property type="evidence" value="ECO:0007669"/>
    <property type="project" value="TreeGrafter"/>
</dbReference>
<gene>
    <name evidence="5" type="primary">LOC113216239</name>
</gene>
<feature type="chain" id="PRO_5039131931" evidence="3">
    <location>
        <begin position="32"/>
        <end position="164"/>
    </location>
</feature>
<dbReference type="PANTHER" id="PTHR24369:SF211">
    <property type="entry name" value="LEUCINE-RICH REPEAT-CONTAINING PROTEIN 15-LIKE"/>
    <property type="match status" value="1"/>
</dbReference>
<dbReference type="InterPro" id="IPR003591">
    <property type="entry name" value="Leu-rich_rpt_typical-subtyp"/>
</dbReference>
<feature type="signal peptide" evidence="3">
    <location>
        <begin position="1"/>
        <end position="31"/>
    </location>
</feature>
<proteinExistence type="predicted"/>
<evidence type="ECO:0000313" key="5">
    <source>
        <dbReference type="RefSeq" id="XP_052130540.1"/>
    </source>
</evidence>
<dbReference type="RefSeq" id="XP_052130540.1">
    <property type="nucleotide sequence ID" value="XM_052274580.1"/>
</dbReference>
<keyword evidence="2" id="KW-0677">Repeat</keyword>
<dbReference type="InterPro" id="IPR050541">
    <property type="entry name" value="LRR_TM_domain-containing"/>
</dbReference>
<dbReference type="InterPro" id="IPR032675">
    <property type="entry name" value="LRR_dom_sf"/>
</dbReference>
<evidence type="ECO:0000256" key="3">
    <source>
        <dbReference type="SAM" id="SignalP"/>
    </source>
</evidence>
<dbReference type="Pfam" id="PF13855">
    <property type="entry name" value="LRR_8"/>
    <property type="match status" value="1"/>
</dbReference>
<dbReference type="Proteomes" id="UP000504606">
    <property type="component" value="Unplaced"/>
</dbReference>
<accession>A0A9C6X7L8</accession>
<dbReference type="InterPro" id="IPR001611">
    <property type="entry name" value="Leu-rich_rpt"/>
</dbReference>
<keyword evidence="3" id="KW-0732">Signal</keyword>
<dbReference type="PANTHER" id="PTHR24369">
    <property type="entry name" value="ANTIGEN BSP, PUTATIVE-RELATED"/>
    <property type="match status" value="1"/>
</dbReference>
<dbReference type="SUPFAM" id="SSF52058">
    <property type="entry name" value="L domain-like"/>
    <property type="match status" value="1"/>
</dbReference>
<evidence type="ECO:0000313" key="4">
    <source>
        <dbReference type="Proteomes" id="UP000504606"/>
    </source>
</evidence>
<dbReference type="Gene3D" id="3.80.10.10">
    <property type="entry name" value="Ribonuclease Inhibitor"/>
    <property type="match status" value="1"/>
</dbReference>
<reference evidence="5" key="1">
    <citation type="submission" date="2025-08" db="UniProtKB">
        <authorList>
            <consortium name="RefSeq"/>
        </authorList>
    </citation>
    <scope>IDENTIFICATION</scope>
    <source>
        <tissue evidence="5">Whole organism</tissue>
    </source>
</reference>
<dbReference type="KEGG" id="foc:113216239"/>
<evidence type="ECO:0000256" key="1">
    <source>
        <dbReference type="ARBA" id="ARBA00022614"/>
    </source>
</evidence>